<dbReference type="EMBL" id="MK937592">
    <property type="protein sequence ID" value="QDH91730.1"/>
    <property type="molecule type" value="Genomic_DNA"/>
</dbReference>
<evidence type="ECO:0000313" key="1">
    <source>
        <dbReference type="EMBL" id="QDH91730.1"/>
    </source>
</evidence>
<dbReference type="NCBIfam" id="NF042927">
    <property type="entry name" value="capsid_Caudo_2"/>
    <property type="match status" value="1"/>
</dbReference>
<dbReference type="KEGG" id="vg:64766976"/>
<sequence>MNLPAAVGSGFGRYATHSDEYVAQAQNMLQRMGRKLTAAEKQTKLANILRDRQNGLLRLGQSMIGPIQLQLRYQGILRNVLLEDACTPGVPIEYDVMDDLGQAYYLHGNEGEVKITPFEGKRMRVEMFRLATFPQIKKEDLYWLRSNIVEYAQDQSKQAIMRQEDSRLITLLEVAAQHYRTIDSTAIPGVGPLPNEITVASSYIQPGDLYTASSYTDSRLLDSTRLLCGPIEYRDFYRWEINNVGWAMKDSVVAGEKIVQFGEYQIGKSVIIPKGTLYLTPDPDYLGVFPVMYSLDVDEDNQVERFVKGWVMDELIGMAIINPRGIVIIRKAA</sequence>
<name>A0A514DDQ2_9CAUD</name>
<dbReference type="GeneID" id="64766976"/>
<evidence type="ECO:0000313" key="2">
    <source>
        <dbReference type="Proteomes" id="UP000316777"/>
    </source>
</evidence>
<protein>
    <submittedName>
        <fullName evidence="1">Major capsid protein</fullName>
    </submittedName>
</protein>
<dbReference type="Proteomes" id="UP000316777">
    <property type="component" value="Segment"/>
</dbReference>
<reference evidence="1 2" key="1">
    <citation type="submission" date="2019-05" db="EMBL/GenBank/DDBJ databases">
        <authorList>
            <person name="Pope W.H."/>
            <person name="Garlena R.A."/>
            <person name="Russell D.A."/>
            <person name="Jacobs-Sera D."/>
            <person name="Hatfull G.F."/>
        </authorList>
    </citation>
    <scope>NUCLEOTIDE SEQUENCE [LARGE SCALE GENOMIC DNA]</scope>
</reference>
<gene>
    <name evidence="1" type="primary">55</name>
    <name evidence="1" type="ORF">SEA_PHRAPPUCCINO_55</name>
</gene>
<keyword evidence="2" id="KW-1185">Reference proteome</keyword>
<accession>A0A514DDQ2</accession>
<proteinExistence type="predicted"/>
<dbReference type="RefSeq" id="YP_010059744.1">
    <property type="nucleotide sequence ID" value="NC_054727.1"/>
</dbReference>
<organism evidence="1 2">
    <name type="scientific">Mycobacterium phage Phrappuccino</name>
    <dbReference type="NCBI Taxonomy" id="2591223"/>
    <lineage>
        <taxon>Viruses</taxon>
        <taxon>Duplodnaviria</taxon>
        <taxon>Heunggongvirae</taxon>
        <taxon>Uroviricota</taxon>
        <taxon>Caudoviricetes</taxon>
        <taxon>Phrappuccinovirus</taxon>
        <taxon>Phrappuccinovirus phrappuccino</taxon>
        <taxon>Phreappuccinovirus Phrappuccino</taxon>
    </lineage>
</organism>
<dbReference type="InterPro" id="IPR049994">
    <property type="entry name" value="Staley_37-like"/>
</dbReference>